<dbReference type="Gene3D" id="3.30.70.330">
    <property type="match status" value="1"/>
</dbReference>
<dbReference type="CDD" id="cd16796">
    <property type="entry name" value="RING-H2_RNF13"/>
    <property type="match status" value="1"/>
</dbReference>
<keyword evidence="10" id="KW-0479">Metal-binding</keyword>
<comment type="similarity">
    <text evidence="6">Belongs to the ARS2 family.</text>
</comment>
<sequence>MQADSLGDLYRALEQTSLSSSADHRSASRLEYKRSFVRRVNDPLLNDKLHRLRILHSSLKCDCNPPRMVHIGVWRVRAQLNVAILVFCCLLVPSTTHAYIYAHYSNMTSMLFEDLPALFGSPLPKEGLMGVLVVSRPLNGCTAIDPPPPLPPSFDANTTKSIVLIRRYDCNFDIKVLHAQQAGYDAAVIHNMYSDTLLNMNYSNDTIAEEIEISSVFTSYYASQILRNFIIPEQGAYVILKPEFSFPLSYYLIPFTGVVGMIILVMFVVLVIRCVRYRKRLRKNRLSKEQLKRIPIHRFSKGDDYDLCAICLDEYEEGEKLRVLPCAHAYHCKCVDPWLTQTKKTCPVCKQRVTRNNTEHSESESEEETGRREEERTTGEADSERTPLLRPSNPGSPSGSLGAYSATTTTTTAQCLASPAHCDSPILGYEGFSSPEEETDSESEDTVEERHHTDDDTAQLIGRDTVEMGDSDDEYDRRRRDKFRRERSDYDRSREREDRRRDDWNDREWDRGRERRSRGEYRDYDRGRRERFSPPRHDMSPQQKRMRRDWDDHGGDPYRGGYDMGYGGGGGPSYGPPQPWGHPDLHLMQPHHGIPIQARLGNIHDMDLGPPPPIMKSFKEFLISLDDSVDETEAVKRYNEYKIDFRRQQMQDFFLAHKDEEWFRSKYHPDEASRLKAAAQSALHNRLNVFTFLMENAWFDNVSLDIEQTPAIIKVLDAAVIKMEGGTDHDLRILDLPSEEEEDREKSVSVPGGVEPPKRDDQKPTDGDRKPSVEKENNEKEESDSANTERAAAAEAGDVKELAEKEAVKEEVPEPKKQRRKRKRSGDSDDEGSASESDSDSDSDSNSNCSDKPVKKEEVEDKDEEEGEEEKPKENSEEEKKEEKKPKDDSPRPRPLHRTCSLFMRSIAPTISRAEIIALCRRYPGFLRVCLSDPHPERRFFRRCWVTFDRSVNIKEVCWNLQNIRLRDCELAPGVNRDLARRVRNVNGITQHKQVLRNDIKLAAKLIHALDEKGDLWSSKPQEEGQSTELPAQNPILKNITDYLIEEVSAEEEELLGSGSGMEPEESAKEGNPTETTVERDDKLAKVLDRLLLYLRVVHSIDYYNTCEYPSEDEMPNRCGMIHVRGPIPPNRITNGEVQQWQKMIEERLSPLFSLKEILSEEEAGKMGRKDPEDEVEKFVSANTQELGKDKWLCPLSGKKFKGPEFVRKHILNKHGDKIEEVKKEVVFFNNFLMDAKRPSLPEMKLPLPTPGQGLLSPSMPFPPQGLQGPMGFGQPRPPLMGYGGGPPYPPNQYGGGRGNYDNFRGQGGYLGKPRNIRMSRGDPRNIIEYRDLDAPDDMDFF</sequence>
<accession>A0A6A4T7W0</accession>
<feature type="compositionally biased region" description="Basic and acidic residues" evidence="22">
    <location>
        <begin position="797"/>
        <end position="816"/>
    </location>
</feature>
<protein>
    <recommendedName>
        <fullName evidence="7">RING-type E3 ubiquitin transferase</fullName>
        <ecNumber evidence="7">2.3.2.27</ecNumber>
    </recommendedName>
</protein>
<dbReference type="InterPro" id="IPR013083">
    <property type="entry name" value="Znf_RING/FYVE/PHD"/>
</dbReference>
<dbReference type="InterPro" id="IPR039727">
    <property type="entry name" value="SE/Ars2"/>
</dbReference>
<dbReference type="InterPro" id="IPR012677">
    <property type="entry name" value="Nucleotide-bd_a/b_plait_sf"/>
</dbReference>
<reference evidence="25 26" key="1">
    <citation type="submission" date="2019-06" db="EMBL/GenBank/DDBJ databases">
        <title>Draft genomes of female and male turbot (Scophthalmus maximus).</title>
        <authorList>
            <person name="Xu H."/>
            <person name="Xu X.-W."/>
            <person name="Shao C."/>
            <person name="Chen S."/>
        </authorList>
    </citation>
    <scope>NUCLEOTIDE SEQUENCE [LARGE SCALE GENOMIC DNA]</scope>
    <source>
        <strain evidence="25">Ysfricsl-2016a</strain>
        <tissue evidence="25">Blood</tissue>
    </source>
</reference>
<evidence type="ECO:0000256" key="22">
    <source>
        <dbReference type="SAM" id="MobiDB-lite"/>
    </source>
</evidence>
<dbReference type="InterPro" id="IPR044744">
    <property type="entry name" value="ZNRF4/RNF13/RNF167_PA"/>
</dbReference>
<keyword evidence="15" id="KW-0862">Zinc</keyword>
<feature type="compositionally biased region" description="Acidic residues" evidence="22">
    <location>
        <begin position="860"/>
        <end position="869"/>
    </location>
</feature>
<feature type="region of interest" description="Disordered" evidence="22">
    <location>
        <begin position="354"/>
        <end position="405"/>
    </location>
</feature>
<evidence type="ECO:0000256" key="6">
    <source>
        <dbReference type="ARBA" id="ARBA00005407"/>
    </source>
</evidence>
<dbReference type="SUPFAM" id="SSF57850">
    <property type="entry name" value="RING/U-box"/>
    <property type="match status" value="1"/>
</dbReference>
<feature type="compositionally biased region" description="Basic and acidic residues" evidence="22">
    <location>
        <begin position="357"/>
        <end position="387"/>
    </location>
</feature>
<dbReference type="Gene3D" id="3.30.40.10">
    <property type="entry name" value="Zinc/RING finger domain, C3HC4 (zinc finger)"/>
    <property type="match status" value="1"/>
</dbReference>
<dbReference type="PROSITE" id="PS50089">
    <property type="entry name" value="ZF_RING_2"/>
    <property type="match status" value="1"/>
</dbReference>
<dbReference type="InterPro" id="IPR001841">
    <property type="entry name" value="Znf_RING"/>
</dbReference>
<evidence type="ECO:0000256" key="23">
    <source>
        <dbReference type="SAM" id="Phobius"/>
    </source>
</evidence>
<dbReference type="PANTHER" id="PTHR13165:SF0">
    <property type="entry name" value="SERRATE RNA EFFECTOR MOLECULE HOMOLOG"/>
    <property type="match status" value="1"/>
</dbReference>
<evidence type="ECO:0000256" key="3">
    <source>
        <dbReference type="ARBA" id="ARBA00004352"/>
    </source>
</evidence>
<keyword evidence="19" id="KW-0458">Lysosome</keyword>
<keyword evidence="9 23" id="KW-0812">Transmembrane</keyword>
<evidence type="ECO:0000256" key="9">
    <source>
        <dbReference type="ARBA" id="ARBA00022692"/>
    </source>
</evidence>
<keyword evidence="14" id="KW-0833">Ubl conjugation pathway</keyword>
<evidence type="ECO:0000256" key="7">
    <source>
        <dbReference type="ARBA" id="ARBA00012483"/>
    </source>
</evidence>
<dbReference type="Pfam" id="PF04959">
    <property type="entry name" value="ARS2"/>
    <property type="match status" value="1"/>
</dbReference>
<evidence type="ECO:0000256" key="19">
    <source>
        <dbReference type="ARBA" id="ARBA00023228"/>
    </source>
</evidence>
<evidence type="ECO:0000256" key="2">
    <source>
        <dbReference type="ARBA" id="ARBA00004123"/>
    </source>
</evidence>
<evidence type="ECO:0000256" key="21">
    <source>
        <dbReference type="PROSITE-ProRule" id="PRU00175"/>
    </source>
</evidence>
<keyword evidence="8" id="KW-0808">Transferase</keyword>
<dbReference type="Pfam" id="PF13639">
    <property type="entry name" value="zf-RING_2"/>
    <property type="match status" value="1"/>
</dbReference>
<evidence type="ECO:0000313" key="26">
    <source>
        <dbReference type="Proteomes" id="UP000438429"/>
    </source>
</evidence>
<feature type="region of interest" description="Disordered" evidence="22">
    <location>
        <begin position="526"/>
        <end position="556"/>
    </location>
</feature>
<feature type="region of interest" description="Disordered" evidence="22">
    <location>
        <begin position="1054"/>
        <end position="1080"/>
    </location>
</feature>
<evidence type="ECO:0000256" key="16">
    <source>
        <dbReference type="ARBA" id="ARBA00022989"/>
    </source>
</evidence>
<comment type="subcellular location">
    <subcellularLocation>
        <location evidence="4">Endosome membrane</location>
        <topology evidence="4">Single-pass type I membrane protein</topology>
    </subcellularLocation>
    <subcellularLocation>
        <location evidence="3">Lysosome membrane</location>
        <topology evidence="3">Single-pass type I membrane protein</topology>
    </subcellularLocation>
    <subcellularLocation>
        <location evidence="2">Nucleus</location>
    </subcellularLocation>
</comment>
<feature type="compositionally biased region" description="Basic and acidic residues" evidence="22">
    <location>
        <begin position="756"/>
        <end position="780"/>
    </location>
</feature>
<dbReference type="Pfam" id="PF02225">
    <property type="entry name" value="PA"/>
    <property type="match status" value="1"/>
</dbReference>
<dbReference type="SMART" id="SM00184">
    <property type="entry name" value="RING"/>
    <property type="match status" value="1"/>
</dbReference>
<keyword evidence="16 23" id="KW-1133">Transmembrane helix</keyword>
<feature type="domain" description="RING-type" evidence="24">
    <location>
        <begin position="308"/>
        <end position="350"/>
    </location>
</feature>
<dbReference type="GO" id="GO:0031053">
    <property type="term" value="P:primary miRNA processing"/>
    <property type="evidence" value="ECO:0007669"/>
    <property type="project" value="TreeGrafter"/>
</dbReference>
<feature type="compositionally biased region" description="Low complexity" evidence="22">
    <location>
        <begin position="388"/>
        <end position="405"/>
    </location>
</feature>
<evidence type="ECO:0000256" key="1">
    <source>
        <dbReference type="ARBA" id="ARBA00000900"/>
    </source>
</evidence>
<dbReference type="GO" id="GO:0010008">
    <property type="term" value="C:endosome membrane"/>
    <property type="evidence" value="ECO:0007669"/>
    <property type="project" value="UniProtKB-SubCell"/>
</dbReference>
<evidence type="ECO:0000313" key="25">
    <source>
        <dbReference type="EMBL" id="KAF0038242.1"/>
    </source>
</evidence>
<evidence type="ECO:0000256" key="5">
    <source>
        <dbReference type="ARBA" id="ARBA00004906"/>
    </source>
</evidence>
<keyword evidence="11" id="KW-0732">Signal</keyword>
<dbReference type="Proteomes" id="UP000438429">
    <property type="component" value="Unassembled WGS sequence"/>
</dbReference>
<keyword evidence="13 21" id="KW-0863">Zinc-finger</keyword>
<dbReference type="InterPro" id="IPR007042">
    <property type="entry name" value="SERRATE/Ars2_C"/>
</dbReference>
<feature type="region of interest" description="Disordered" evidence="22">
    <location>
        <begin position="732"/>
        <end position="897"/>
    </location>
</feature>
<dbReference type="InterPro" id="IPR021933">
    <property type="entry name" value="SERRATE/Ars2_N"/>
</dbReference>
<keyword evidence="18" id="KW-0325">Glycoprotein</keyword>
<evidence type="ECO:0000259" key="24">
    <source>
        <dbReference type="PROSITE" id="PS50089"/>
    </source>
</evidence>
<feature type="region of interest" description="Disordered" evidence="22">
    <location>
        <begin position="426"/>
        <end position="478"/>
    </location>
</feature>
<proteinExistence type="inferred from homology"/>
<dbReference type="Gene3D" id="3.50.30.30">
    <property type="match status" value="1"/>
</dbReference>
<evidence type="ECO:0000256" key="17">
    <source>
        <dbReference type="ARBA" id="ARBA00023136"/>
    </source>
</evidence>
<name>A0A6A4T7W0_SCOMX</name>
<dbReference type="InterPro" id="IPR003137">
    <property type="entry name" value="PA_domain"/>
</dbReference>
<evidence type="ECO:0000256" key="14">
    <source>
        <dbReference type="ARBA" id="ARBA00022786"/>
    </source>
</evidence>
<dbReference type="CDD" id="cd02123">
    <property type="entry name" value="PA_C_RZF_like"/>
    <property type="match status" value="1"/>
</dbReference>
<feature type="transmembrane region" description="Helical" evidence="23">
    <location>
        <begin position="250"/>
        <end position="275"/>
    </location>
</feature>
<organism evidence="25 26">
    <name type="scientific">Scophthalmus maximus</name>
    <name type="common">Turbot</name>
    <name type="synonym">Psetta maxima</name>
    <dbReference type="NCBI Taxonomy" id="52904"/>
    <lineage>
        <taxon>Eukaryota</taxon>
        <taxon>Metazoa</taxon>
        <taxon>Chordata</taxon>
        <taxon>Craniata</taxon>
        <taxon>Vertebrata</taxon>
        <taxon>Euteleostomi</taxon>
        <taxon>Actinopterygii</taxon>
        <taxon>Neopterygii</taxon>
        <taxon>Teleostei</taxon>
        <taxon>Neoteleostei</taxon>
        <taxon>Acanthomorphata</taxon>
        <taxon>Carangaria</taxon>
        <taxon>Pleuronectiformes</taxon>
        <taxon>Pleuronectoidei</taxon>
        <taxon>Scophthalmidae</taxon>
        <taxon>Scophthalmus</taxon>
    </lineage>
</organism>
<evidence type="ECO:0000256" key="11">
    <source>
        <dbReference type="ARBA" id="ARBA00022729"/>
    </source>
</evidence>
<feature type="transmembrane region" description="Helical" evidence="23">
    <location>
        <begin position="80"/>
        <end position="102"/>
    </location>
</feature>
<comment type="caution">
    <text evidence="25">The sequence shown here is derived from an EMBL/GenBank/DDBJ whole genome shotgun (WGS) entry which is preliminary data.</text>
</comment>
<dbReference type="GO" id="GO:0008270">
    <property type="term" value="F:zinc ion binding"/>
    <property type="evidence" value="ECO:0007669"/>
    <property type="project" value="UniProtKB-KW"/>
</dbReference>
<feature type="compositionally biased region" description="Basic and acidic residues" evidence="22">
    <location>
        <begin position="870"/>
        <end position="892"/>
    </location>
</feature>
<dbReference type="PANTHER" id="PTHR13165">
    <property type="entry name" value="ARSENITE-RESISTANCE PROTEIN 2"/>
    <property type="match status" value="1"/>
</dbReference>
<evidence type="ECO:0000256" key="13">
    <source>
        <dbReference type="ARBA" id="ARBA00022771"/>
    </source>
</evidence>
<dbReference type="GO" id="GO:0061630">
    <property type="term" value="F:ubiquitin protein ligase activity"/>
    <property type="evidence" value="ECO:0007669"/>
    <property type="project" value="UniProtKB-EC"/>
</dbReference>
<keyword evidence="12" id="KW-0967">Endosome</keyword>
<dbReference type="FunFam" id="3.30.40.10:FF:000099">
    <property type="entry name" value="E3 ubiquitin-protein ligase RNF167"/>
    <property type="match status" value="1"/>
</dbReference>
<feature type="compositionally biased region" description="Low complexity" evidence="22">
    <location>
        <begin position="786"/>
        <end position="796"/>
    </location>
</feature>
<feature type="compositionally biased region" description="Acidic residues" evidence="22">
    <location>
        <begin position="828"/>
        <end position="843"/>
    </location>
</feature>
<evidence type="ECO:0000256" key="12">
    <source>
        <dbReference type="ARBA" id="ARBA00022753"/>
    </source>
</evidence>
<evidence type="ECO:0000256" key="4">
    <source>
        <dbReference type="ARBA" id="ARBA00004530"/>
    </source>
</evidence>
<dbReference type="Pfam" id="PF12066">
    <property type="entry name" value="SERRATE_Ars2_N"/>
    <property type="match status" value="1"/>
</dbReference>
<feature type="compositionally biased region" description="Basic and acidic residues" evidence="22">
    <location>
        <begin position="526"/>
        <end position="539"/>
    </location>
</feature>
<feature type="region of interest" description="Disordered" evidence="22">
    <location>
        <begin position="1299"/>
        <end position="1323"/>
    </location>
</feature>
<feature type="compositionally biased region" description="Acidic residues" evidence="22">
    <location>
        <begin position="435"/>
        <end position="447"/>
    </location>
</feature>
<evidence type="ECO:0000256" key="15">
    <source>
        <dbReference type="ARBA" id="ARBA00022833"/>
    </source>
</evidence>
<dbReference type="GO" id="GO:0016604">
    <property type="term" value="C:nuclear body"/>
    <property type="evidence" value="ECO:0007669"/>
    <property type="project" value="TreeGrafter"/>
</dbReference>
<evidence type="ECO:0000256" key="20">
    <source>
        <dbReference type="ARBA" id="ARBA00023242"/>
    </source>
</evidence>
<keyword evidence="20" id="KW-0539">Nucleus</keyword>
<dbReference type="GO" id="GO:0005765">
    <property type="term" value="C:lysosomal membrane"/>
    <property type="evidence" value="ECO:0007669"/>
    <property type="project" value="UniProtKB-SubCell"/>
</dbReference>
<evidence type="ECO:0000256" key="8">
    <source>
        <dbReference type="ARBA" id="ARBA00022679"/>
    </source>
</evidence>
<comment type="catalytic activity">
    <reaction evidence="1">
        <text>S-ubiquitinyl-[E2 ubiquitin-conjugating enzyme]-L-cysteine + [acceptor protein]-L-lysine = [E2 ubiquitin-conjugating enzyme]-L-cysteine + N(6)-ubiquitinyl-[acceptor protein]-L-lysine.</text>
        <dbReference type="EC" id="2.3.2.27"/>
    </reaction>
</comment>
<dbReference type="SUPFAM" id="SSF52025">
    <property type="entry name" value="PA domain"/>
    <property type="match status" value="1"/>
</dbReference>
<dbReference type="EMBL" id="VEVO01000008">
    <property type="protein sequence ID" value="KAF0038242.1"/>
    <property type="molecule type" value="Genomic_DNA"/>
</dbReference>
<keyword evidence="17 23" id="KW-0472">Membrane</keyword>
<evidence type="ECO:0000256" key="10">
    <source>
        <dbReference type="ARBA" id="ARBA00022723"/>
    </source>
</evidence>
<comment type="pathway">
    <text evidence="5">Protein modification; protein ubiquitination.</text>
</comment>
<gene>
    <name evidence="25" type="ORF">F2P81_008726</name>
</gene>
<evidence type="ECO:0000256" key="18">
    <source>
        <dbReference type="ARBA" id="ARBA00023180"/>
    </source>
</evidence>
<dbReference type="EC" id="2.3.2.27" evidence="7"/>
<dbReference type="InterPro" id="IPR046450">
    <property type="entry name" value="PA_dom_sf"/>
</dbReference>